<dbReference type="AlphaFoldDB" id="A0A518ASH7"/>
<dbReference type="EMBL" id="CP036278">
    <property type="protein sequence ID" value="QDU57637.1"/>
    <property type="molecule type" value="Genomic_DNA"/>
</dbReference>
<protein>
    <submittedName>
        <fullName evidence="1">Uncharacterized protein</fullName>
    </submittedName>
</protein>
<evidence type="ECO:0000313" key="1">
    <source>
        <dbReference type="EMBL" id="QDU57637.1"/>
    </source>
</evidence>
<keyword evidence="2" id="KW-1185">Reference proteome</keyword>
<proteinExistence type="predicted"/>
<reference evidence="1 2" key="1">
    <citation type="submission" date="2019-02" db="EMBL/GenBank/DDBJ databases">
        <title>Deep-cultivation of Planctomycetes and their phenomic and genomic characterization uncovers novel biology.</title>
        <authorList>
            <person name="Wiegand S."/>
            <person name="Jogler M."/>
            <person name="Boedeker C."/>
            <person name="Pinto D."/>
            <person name="Vollmers J."/>
            <person name="Rivas-Marin E."/>
            <person name="Kohn T."/>
            <person name="Peeters S.H."/>
            <person name="Heuer A."/>
            <person name="Rast P."/>
            <person name="Oberbeckmann S."/>
            <person name="Bunk B."/>
            <person name="Jeske O."/>
            <person name="Meyerdierks A."/>
            <person name="Storesund J.E."/>
            <person name="Kallscheuer N."/>
            <person name="Luecker S."/>
            <person name="Lage O.M."/>
            <person name="Pohl T."/>
            <person name="Merkel B.J."/>
            <person name="Hornburger P."/>
            <person name="Mueller R.-W."/>
            <person name="Bruemmer F."/>
            <person name="Labrenz M."/>
            <person name="Spormann A.M."/>
            <person name="Op den Camp H."/>
            <person name="Overmann J."/>
            <person name="Amann R."/>
            <person name="Jetten M.S.M."/>
            <person name="Mascher T."/>
            <person name="Medema M.H."/>
            <person name="Devos D.P."/>
            <person name="Kaster A.-K."/>
            <person name="Ovreas L."/>
            <person name="Rohde M."/>
            <person name="Galperin M.Y."/>
            <person name="Jogler C."/>
        </authorList>
    </citation>
    <scope>NUCLEOTIDE SEQUENCE [LARGE SCALE GENOMIC DNA]</scope>
    <source>
        <strain evidence="1 2">Pan181</strain>
    </source>
</reference>
<dbReference type="Proteomes" id="UP000315750">
    <property type="component" value="Chromosome"/>
</dbReference>
<gene>
    <name evidence="1" type="ORF">Pan181_38560</name>
</gene>
<evidence type="ECO:0000313" key="2">
    <source>
        <dbReference type="Proteomes" id="UP000315750"/>
    </source>
</evidence>
<organism evidence="1 2">
    <name type="scientific">Aeoliella mucimassa</name>
    <dbReference type="NCBI Taxonomy" id="2527972"/>
    <lineage>
        <taxon>Bacteria</taxon>
        <taxon>Pseudomonadati</taxon>
        <taxon>Planctomycetota</taxon>
        <taxon>Planctomycetia</taxon>
        <taxon>Pirellulales</taxon>
        <taxon>Lacipirellulaceae</taxon>
        <taxon>Aeoliella</taxon>
    </lineage>
</organism>
<accession>A0A518ASH7</accession>
<name>A0A518ASH7_9BACT</name>
<dbReference type="KEGG" id="amuc:Pan181_38560"/>
<sequence length="89" mass="9374">MMSFAFSLTPTVTILVLREAVGAPSLIHIAVAGKVLKHGFSKMPGSLMAAEAPVGLPWSEKRATATLATVFVESKARGLARPFFCISVS</sequence>